<evidence type="ECO:0000256" key="1">
    <source>
        <dbReference type="ARBA" id="ARBA00023186"/>
    </source>
</evidence>
<organism evidence="3">
    <name type="scientific">Desulfatirhabdium butyrativorans</name>
    <dbReference type="NCBI Taxonomy" id="340467"/>
    <lineage>
        <taxon>Bacteria</taxon>
        <taxon>Pseudomonadati</taxon>
        <taxon>Thermodesulfobacteriota</taxon>
        <taxon>Desulfobacteria</taxon>
        <taxon>Desulfobacterales</taxon>
        <taxon>Desulfatirhabdiaceae</taxon>
        <taxon>Desulfatirhabdium</taxon>
    </lineage>
</organism>
<dbReference type="GO" id="GO:0005737">
    <property type="term" value="C:cytoplasm"/>
    <property type="evidence" value="ECO:0007669"/>
    <property type="project" value="TreeGrafter"/>
</dbReference>
<dbReference type="PANTHER" id="PTHR43096">
    <property type="entry name" value="DNAJ HOMOLOG 1, MITOCHONDRIAL-RELATED"/>
    <property type="match status" value="1"/>
</dbReference>
<evidence type="ECO:0000313" key="3">
    <source>
        <dbReference type="EMBL" id="HGU31346.1"/>
    </source>
</evidence>
<dbReference type="SMART" id="SM00271">
    <property type="entry name" value="DnaJ"/>
    <property type="match status" value="1"/>
</dbReference>
<dbReference type="SUPFAM" id="SSF49493">
    <property type="entry name" value="HSP40/DnaJ peptide-binding domain"/>
    <property type="match status" value="1"/>
</dbReference>
<protein>
    <submittedName>
        <fullName evidence="3">J domain-containing protein</fullName>
    </submittedName>
</protein>
<sequence>MHRGVSLFVIPGRAHSHFVLNRFLSAILSPNRIRTMESTDYYGILGVTPQATAQEIKRAYRELAFRYHPDRCKDADGQERMKAINEAYAVLSDPKKRSEYDALKRQYGNDATHRFRDTYSEQDIFRGSDIQQVFEEMARAFGIRGFDEIFKQCYGPNYRQFEFKRPGVFVKGFVFTGFFPGIPFRAPAMLASGLGNMVRNLLGKPFSGETARNIDIEDRIILAEELARNGGPYAYENKTLQKKLIVHIPAGIREGQRIRLARMGKIDPTTGQAGDLYLKVSIHRPFLHKLREIFRIGYHKG</sequence>
<dbReference type="PANTHER" id="PTHR43096:SF52">
    <property type="entry name" value="DNAJ HOMOLOG 1, MITOCHONDRIAL-RELATED"/>
    <property type="match status" value="1"/>
</dbReference>
<dbReference type="AlphaFoldDB" id="A0A7C4MNM8"/>
<dbReference type="Pfam" id="PF01556">
    <property type="entry name" value="DnaJ_C"/>
    <property type="match status" value="1"/>
</dbReference>
<accession>A0A7C4MNM8</accession>
<dbReference type="Pfam" id="PF00226">
    <property type="entry name" value="DnaJ"/>
    <property type="match status" value="1"/>
</dbReference>
<keyword evidence="1" id="KW-0143">Chaperone</keyword>
<dbReference type="GO" id="GO:0042026">
    <property type="term" value="P:protein refolding"/>
    <property type="evidence" value="ECO:0007669"/>
    <property type="project" value="TreeGrafter"/>
</dbReference>
<dbReference type="Gene3D" id="2.60.260.20">
    <property type="entry name" value="Urease metallochaperone UreE, N-terminal domain"/>
    <property type="match status" value="1"/>
</dbReference>
<comment type="caution">
    <text evidence="3">The sequence shown here is derived from an EMBL/GenBank/DDBJ whole genome shotgun (WGS) entry which is preliminary data.</text>
</comment>
<reference evidence="3" key="1">
    <citation type="journal article" date="2020" name="mSystems">
        <title>Genome- and Community-Level Interaction Insights into Carbon Utilization and Element Cycling Functions of Hydrothermarchaeota in Hydrothermal Sediment.</title>
        <authorList>
            <person name="Zhou Z."/>
            <person name="Liu Y."/>
            <person name="Xu W."/>
            <person name="Pan J."/>
            <person name="Luo Z.H."/>
            <person name="Li M."/>
        </authorList>
    </citation>
    <scope>NUCLEOTIDE SEQUENCE [LARGE SCALE GENOMIC DNA]</scope>
    <source>
        <strain evidence="3">SpSt-477</strain>
    </source>
</reference>
<dbReference type="InterPro" id="IPR008971">
    <property type="entry name" value="HSP40/DnaJ_pept-bd"/>
</dbReference>
<dbReference type="InterPro" id="IPR002939">
    <property type="entry name" value="DnaJ_C"/>
</dbReference>
<dbReference type="Gene3D" id="1.10.287.110">
    <property type="entry name" value="DnaJ domain"/>
    <property type="match status" value="1"/>
</dbReference>
<feature type="domain" description="J" evidence="2">
    <location>
        <begin position="40"/>
        <end position="104"/>
    </location>
</feature>
<dbReference type="EMBL" id="DSUH01000015">
    <property type="protein sequence ID" value="HGU31346.1"/>
    <property type="molecule type" value="Genomic_DNA"/>
</dbReference>
<proteinExistence type="predicted"/>
<name>A0A7C4MNM8_9BACT</name>
<dbReference type="InterPro" id="IPR001623">
    <property type="entry name" value="DnaJ_domain"/>
</dbReference>
<dbReference type="CDD" id="cd06257">
    <property type="entry name" value="DnaJ"/>
    <property type="match status" value="1"/>
</dbReference>
<evidence type="ECO:0000259" key="2">
    <source>
        <dbReference type="PROSITE" id="PS50076"/>
    </source>
</evidence>
<dbReference type="PRINTS" id="PR00625">
    <property type="entry name" value="JDOMAIN"/>
</dbReference>
<dbReference type="InterPro" id="IPR036869">
    <property type="entry name" value="J_dom_sf"/>
</dbReference>
<gene>
    <name evidence="3" type="ORF">ENS29_00650</name>
</gene>
<dbReference type="SUPFAM" id="SSF46565">
    <property type="entry name" value="Chaperone J-domain"/>
    <property type="match status" value="1"/>
</dbReference>
<dbReference type="PROSITE" id="PS50076">
    <property type="entry name" value="DNAJ_2"/>
    <property type="match status" value="1"/>
</dbReference>
<dbReference type="GO" id="GO:0051082">
    <property type="term" value="F:unfolded protein binding"/>
    <property type="evidence" value="ECO:0007669"/>
    <property type="project" value="InterPro"/>
</dbReference>